<reference evidence="8" key="1">
    <citation type="journal article" date="2021" name="PeerJ">
        <title>Extensive microbial diversity within the chicken gut microbiome revealed by metagenomics and culture.</title>
        <authorList>
            <person name="Gilroy R."/>
            <person name="Ravi A."/>
            <person name="Getino M."/>
            <person name="Pursley I."/>
            <person name="Horton D.L."/>
            <person name="Alikhan N.F."/>
            <person name="Baker D."/>
            <person name="Gharbi K."/>
            <person name="Hall N."/>
            <person name="Watson M."/>
            <person name="Adriaenssens E.M."/>
            <person name="Foster-Nyarko E."/>
            <person name="Jarju S."/>
            <person name="Secka A."/>
            <person name="Antonio M."/>
            <person name="Oren A."/>
            <person name="Chaudhuri R.R."/>
            <person name="La Ragione R."/>
            <person name="Hildebrand F."/>
            <person name="Pallen M.J."/>
        </authorList>
    </citation>
    <scope>NUCLEOTIDE SEQUENCE</scope>
    <source>
        <strain evidence="8">CHK169-2315</strain>
    </source>
</reference>
<organism evidence="8 9">
    <name type="scientific">Candidatus Pseudogracilibacillus intestinigallinarum</name>
    <dbReference type="NCBI Taxonomy" id="2838742"/>
    <lineage>
        <taxon>Bacteria</taxon>
        <taxon>Bacillati</taxon>
        <taxon>Bacillota</taxon>
        <taxon>Bacilli</taxon>
        <taxon>Bacillales</taxon>
        <taxon>Bacillaceae</taxon>
        <taxon>Pseudogracilibacillus</taxon>
    </lineage>
</organism>
<evidence type="ECO:0000256" key="7">
    <source>
        <dbReference type="SAM" id="SignalP"/>
    </source>
</evidence>
<keyword evidence="3 6" id="KW-0812">Transmembrane</keyword>
<reference evidence="8" key="2">
    <citation type="submission" date="2021-04" db="EMBL/GenBank/DDBJ databases">
        <authorList>
            <person name="Gilroy R."/>
        </authorList>
    </citation>
    <scope>NUCLEOTIDE SEQUENCE</scope>
    <source>
        <strain evidence="8">CHK169-2315</strain>
    </source>
</reference>
<dbReference type="GO" id="GO:0016020">
    <property type="term" value="C:membrane"/>
    <property type="evidence" value="ECO:0007669"/>
    <property type="project" value="InterPro"/>
</dbReference>
<dbReference type="AlphaFoldDB" id="A0A9D1PQ16"/>
<keyword evidence="7" id="KW-0732">Signal</keyword>
<gene>
    <name evidence="8" type="ORF">H9895_11905</name>
</gene>
<evidence type="ECO:0000313" key="8">
    <source>
        <dbReference type="EMBL" id="HIV75770.1"/>
    </source>
</evidence>
<keyword evidence="4 6" id="KW-1133">Transmembrane helix</keyword>
<evidence type="ECO:0000256" key="6">
    <source>
        <dbReference type="SAM" id="Phobius"/>
    </source>
</evidence>
<keyword evidence="8" id="KW-0282">Flagellum</keyword>
<keyword evidence="2" id="KW-1003">Cell membrane</keyword>
<evidence type="ECO:0000313" key="9">
    <source>
        <dbReference type="Proteomes" id="UP000823937"/>
    </source>
</evidence>
<dbReference type="GO" id="GO:0044781">
    <property type="term" value="P:bacterial-type flagellum organization"/>
    <property type="evidence" value="ECO:0007669"/>
    <property type="project" value="InterPro"/>
</dbReference>
<comment type="subcellular location">
    <subcellularLocation>
        <location evidence="1">Cell membrane</location>
    </subcellularLocation>
</comment>
<dbReference type="Pfam" id="PF04347">
    <property type="entry name" value="FliO"/>
    <property type="match status" value="1"/>
</dbReference>
<evidence type="ECO:0000256" key="5">
    <source>
        <dbReference type="ARBA" id="ARBA00023136"/>
    </source>
</evidence>
<keyword evidence="8" id="KW-0969">Cilium</keyword>
<keyword evidence="8" id="KW-0966">Cell projection</keyword>
<evidence type="ECO:0000256" key="4">
    <source>
        <dbReference type="ARBA" id="ARBA00022989"/>
    </source>
</evidence>
<dbReference type="EMBL" id="DXHX01000169">
    <property type="protein sequence ID" value="HIV75770.1"/>
    <property type="molecule type" value="Genomic_DNA"/>
</dbReference>
<name>A0A9D1PQ16_9BACI</name>
<dbReference type="Proteomes" id="UP000823937">
    <property type="component" value="Unassembled WGS sequence"/>
</dbReference>
<evidence type="ECO:0000256" key="2">
    <source>
        <dbReference type="ARBA" id="ARBA00022475"/>
    </source>
</evidence>
<comment type="caution">
    <text evidence="8">The sequence shown here is derived from an EMBL/GenBank/DDBJ whole genome shotgun (WGS) entry which is preliminary data.</text>
</comment>
<protein>
    <submittedName>
        <fullName evidence="8">Flagellar biosynthetic protein FliO</fullName>
    </submittedName>
</protein>
<evidence type="ECO:0000256" key="1">
    <source>
        <dbReference type="ARBA" id="ARBA00004236"/>
    </source>
</evidence>
<feature type="signal peptide" evidence="7">
    <location>
        <begin position="1"/>
        <end position="21"/>
    </location>
</feature>
<sequence>MKKIVVAMMFICLLFPVATYADNVLPNVKDCMEENGDCEELQNHTSIEIDGSNDMLLQDSEQRSSSFFMNIIKMIFALFLILVLLYIILLFLKRKNYTNVQHGNIQKIGGFVLGTNKSVQLIKIGEKVYMLGVGDNVQLLEEITDEHTIQQLEKAAEEKMDPSNYIPSFFKRGKEKDESNMAATFKEELMNWSKKRQDFFKKKVKDDRDE</sequence>
<feature type="transmembrane region" description="Helical" evidence="6">
    <location>
        <begin position="67"/>
        <end position="92"/>
    </location>
</feature>
<keyword evidence="5 6" id="KW-0472">Membrane</keyword>
<evidence type="ECO:0000256" key="3">
    <source>
        <dbReference type="ARBA" id="ARBA00022692"/>
    </source>
</evidence>
<accession>A0A9D1PQ16</accession>
<dbReference type="InterPro" id="IPR022781">
    <property type="entry name" value="Flagellar_biosynth_FliO"/>
</dbReference>
<feature type="chain" id="PRO_5039422988" evidence="7">
    <location>
        <begin position="22"/>
        <end position="210"/>
    </location>
</feature>
<proteinExistence type="predicted"/>